<dbReference type="RefSeq" id="WP_004316788.1">
    <property type="nucleotide sequence ID" value="NZ_AP031409.1"/>
</dbReference>
<evidence type="ECO:0000313" key="2">
    <source>
        <dbReference type="EMBL" id="KAB6089802.1"/>
    </source>
</evidence>
<dbReference type="Proteomes" id="UP000471447">
    <property type="component" value="Unassembled WGS sequence"/>
</dbReference>
<dbReference type="Proteomes" id="UP001197958">
    <property type="component" value="Unassembled WGS sequence"/>
</dbReference>
<dbReference type="EMBL" id="DYVL01000222">
    <property type="protein sequence ID" value="HJG14241.1"/>
    <property type="molecule type" value="Genomic_DNA"/>
</dbReference>
<evidence type="ECO:0000313" key="1">
    <source>
        <dbReference type="EMBL" id="HJG14241.1"/>
    </source>
</evidence>
<evidence type="ECO:0000313" key="9">
    <source>
        <dbReference type="Proteomes" id="UP000183766"/>
    </source>
</evidence>
<evidence type="ECO:0000313" key="4">
    <source>
        <dbReference type="EMBL" id="MCA4523144.1"/>
    </source>
</evidence>
<organism evidence="5 10">
    <name type="scientific">Bacteroides xylanisolvens</name>
    <dbReference type="NCBI Taxonomy" id="371601"/>
    <lineage>
        <taxon>Bacteria</taxon>
        <taxon>Pseudomonadati</taxon>
        <taxon>Bacteroidota</taxon>
        <taxon>Bacteroidia</taxon>
        <taxon>Bacteroidales</taxon>
        <taxon>Bacteroidaceae</taxon>
        <taxon>Bacteroides</taxon>
    </lineage>
</organism>
<reference evidence="4" key="6">
    <citation type="submission" date="2023-08" db="EMBL/GenBank/DDBJ databases">
        <title>Mucin Metabolism Genes Underlie the Key Renovations of Bacteroides xylanisolvens Genomes in Captive Great Apes.</title>
        <authorList>
            <person name="Nishida A.H."/>
        </authorList>
    </citation>
    <scope>NUCLEOTIDE SEQUENCE</scope>
    <source>
        <strain evidence="4">P19.10B</strain>
    </source>
</reference>
<reference evidence="11 12" key="3">
    <citation type="journal article" date="2019" name="Nat. Med.">
        <title>A library of human gut bacterial isolates paired with longitudinal multiomics data enables mechanistic microbiome research.</title>
        <authorList>
            <person name="Poyet M."/>
            <person name="Groussin M."/>
            <person name="Gibbons S.M."/>
            <person name="Avila-Pacheco J."/>
            <person name="Jiang X."/>
            <person name="Kearney S.M."/>
            <person name="Perrotta A.R."/>
            <person name="Berdy B."/>
            <person name="Zhao S."/>
            <person name="Lieberman T.D."/>
            <person name="Swanson P.K."/>
            <person name="Smith M."/>
            <person name="Roesemann S."/>
            <person name="Alexander J.E."/>
            <person name="Rich S.A."/>
            <person name="Livny J."/>
            <person name="Vlamakis H."/>
            <person name="Clish C."/>
            <person name="Bullock K."/>
            <person name="Deik A."/>
            <person name="Scott J."/>
            <person name="Pierce K.A."/>
            <person name="Xavier R.J."/>
            <person name="Alm E.J."/>
        </authorList>
    </citation>
    <scope>NUCLEOTIDE SEQUENCE [LARGE SCALE GENOMIC DNA]</scope>
    <source>
        <strain evidence="3 12">BIOML-A7</strain>
        <strain evidence="2 11">BIOML-A74</strain>
    </source>
</reference>
<evidence type="ECO:0000313" key="7">
    <source>
        <dbReference type="EMBL" id="SFM28564.1"/>
    </source>
</evidence>
<evidence type="ECO:0000313" key="11">
    <source>
        <dbReference type="Proteomes" id="UP000435059"/>
    </source>
</evidence>
<proteinExistence type="predicted"/>
<dbReference type="Proteomes" id="UP000747074">
    <property type="component" value="Unassembled WGS sequence"/>
</dbReference>
<evidence type="ECO:0000313" key="3">
    <source>
        <dbReference type="EMBL" id="KAB6427359.1"/>
    </source>
</evidence>
<sequence>MKDIIELLQNERTKTVDALKQGEQDKLSHLQQLDKALGWLKVVEDNELATVGSYKIHRLPDPRSGFSYYHLMIDNESGDPKDWTEYKPDNQSLELCFDDIIITRK</sequence>
<dbReference type="EMBL" id="QROC01000009">
    <property type="protein sequence ID" value="RHK98793.1"/>
    <property type="molecule type" value="Genomic_DNA"/>
</dbReference>
<evidence type="ECO:0000313" key="12">
    <source>
        <dbReference type="Proteomes" id="UP000471447"/>
    </source>
</evidence>
<reference evidence="8 9" key="1">
    <citation type="submission" date="2016-10" db="EMBL/GenBank/DDBJ databases">
        <authorList>
            <person name="de Groot N.N."/>
        </authorList>
    </citation>
    <scope>NUCLEOTIDE SEQUENCE [LARGE SCALE GENOMIC DNA]</scope>
    <source>
        <strain evidence="7 9">NLAE-zl-C202</strain>
        <strain evidence="6 8">NLAE-zl-G339</strain>
    </source>
</reference>
<dbReference type="EMBL" id="WDES01000006">
    <property type="protein sequence ID" value="KAB6089802.1"/>
    <property type="molecule type" value="Genomic_DNA"/>
</dbReference>
<evidence type="ECO:0000313" key="10">
    <source>
        <dbReference type="Proteomes" id="UP000284417"/>
    </source>
</evidence>
<accession>A0A174FQJ3</accession>
<dbReference type="EMBL" id="FOUM01000002">
    <property type="protein sequence ID" value="SFM28564.1"/>
    <property type="molecule type" value="Genomic_DNA"/>
</dbReference>
<keyword evidence="11" id="KW-1185">Reference proteome</keyword>
<gene>
    <name evidence="5" type="ORF">DW042_08670</name>
    <name evidence="2" type="ORF">GA574_05135</name>
    <name evidence="3" type="ORF">GAZ26_03195</name>
    <name evidence="1" type="ORF">K8V07_20245</name>
    <name evidence="4" type="ORF">LDZ35_07965</name>
    <name evidence="6" type="ORF">SAMN04487924_111118</name>
    <name evidence="7" type="ORF">SAMN05216250_102172</name>
</gene>
<evidence type="ECO:0000313" key="8">
    <source>
        <dbReference type="Proteomes" id="UP000183040"/>
    </source>
</evidence>
<name>A0A174FQJ3_9BACE</name>
<dbReference type="EMBL" id="JAIWWW010000017">
    <property type="protein sequence ID" value="MCA4523144.1"/>
    <property type="molecule type" value="Genomic_DNA"/>
</dbReference>
<dbReference type="AlphaFoldDB" id="A0A174FQJ3"/>
<reference evidence="1" key="4">
    <citation type="journal article" date="2021" name="PeerJ">
        <title>Extensive microbial diversity within the chicken gut microbiome revealed by metagenomics and culture.</title>
        <authorList>
            <person name="Gilroy R."/>
            <person name="Ravi A."/>
            <person name="Getino M."/>
            <person name="Pursley I."/>
            <person name="Horton D.L."/>
            <person name="Alikhan N.F."/>
            <person name="Baker D."/>
            <person name="Gharbi K."/>
            <person name="Hall N."/>
            <person name="Watson M."/>
            <person name="Adriaenssens E.M."/>
            <person name="Foster-Nyarko E."/>
            <person name="Jarju S."/>
            <person name="Secka A."/>
            <person name="Antonio M."/>
            <person name="Oren A."/>
            <person name="Chaudhuri R.R."/>
            <person name="La Ragione R."/>
            <person name="Hildebrand F."/>
            <person name="Pallen M.J."/>
        </authorList>
    </citation>
    <scope>NUCLEOTIDE SEQUENCE</scope>
    <source>
        <strain evidence="1">CHK154-13316</strain>
    </source>
</reference>
<reference evidence="5 10" key="2">
    <citation type="submission" date="2018-08" db="EMBL/GenBank/DDBJ databases">
        <title>A genome reference for cultivated species of the human gut microbiota.</title>
        <authorList>
            <person name="Zou Y."/>
            <person name="Xue W."/>
            <person name="Luo G."/>
        </authorList>
    </citation>
    <scope>NUCLEOTIDE SEQUENCE [LARGE SCALE GENOMIC DNA]</scope>
    <source>
        <strain evidence="5 10">AF39-6AC</strain>
    </source>
</reference>
<dbReference type="Proteomes" id="UP000183040">
    <property type="component" value="Unassembled WGS sequence"/>
</dbReference>
<evidence type="ECO:0000313" key="6">
    <source>
        <dbReference type="EMBL" id="SEA72386.1"/>
    </source>
</evidence>
<reference evidence="1" key="5">
    <citation type="submission" date="2021-09" db="EMBL/GenBank/DDBJ databases">
        <authorList>
            <person name="Gilroy R."/>
        </authorList>
    </citation>
    <scope>NUCLEOTIDE SEQUENCE</scope>
    <source>
        <strain evidence="1">CHK154-13316</strain>
    </source>
</reference>
<protein>
    <submittedName>
        <fullName evidence="5">Uncharacterized protein</fullName>
    </submittedName>
</protein>
<dbReference type="EMBL" id="WDCG01000002">
    <property type="protein sequence ID" value="KAB6427359.1"/>
    <property type="molecule type" value="Genomic_DNA"/>
</dbReference>
<dbReference type="Proteomes" id="UP000284417">
    <property type="component" value="Unassembled WGS sequence"/>
</dbReference>
<dbReference type="EMBL" id="FNRP01000011">
    <property type="protein sequence ID" value="SEA72386.1"/>
    <property type="molecule type" value="Genomic_DNA"/>
</dbReference>
<dbReference type="Proteomes" id="UP000435059">
    <property type="component" value="Unassembled WGS sequence"/>
</dbReference>
<evidence type="ECO:0000313" key="5">
    <source>
        <dbReference type="EMBL" id="RHK98793.1"/>
    </source>
</evidence>
<dbReference type="Proteomes" id="UP000183766">
    <property type="component" value="Unassembled WGS sequence"/>
</dbReference>